<feature type="domain" description="Helicase C-terminal" evidence="3">
    <location>
        <begin position="527"/>
        <end position="682"/>
    </location>
</feature>
<gene>
    <name evidence="4" type="ORF">CD175_15290</name>
</gene>
<dbReference type="PROSITE" id="PS51194">
    <property type="entry name" value="HELICASE_CTER"/>
    <property type="match status" value="1"/>
</dbReference>
<dbReference type="Proteomes" id="UP000238541">
    <property type="component" value="Unassembled WGS sequence"/>
</dbReference>
<dbReference type="InterPro" id="IPR014001">
    <property type="entry name" value="Helicase_ATP-bd"/>
</dbReference>
<dbReference type="GO" id="GO:0003677">
    <property type="term" value="F:DNA binding"/>
    <property type="evidence" value="ECO:0007669"/>
    <property type="project" value="InterPro"/>
</dbReference>
<accession>A0A2S6FJM4</accession>
<organism evidence="4 5">
    <name type="scientific">Pseudomonas laurylsulfatiphila</name>
    <dbReference type="NCBI Taxonomy" id="2011015"/>
    <lineage>
        <taxon>Bacteria</taxon>
        <taxon>Pseudomonadati</taxon>
        <taxon>Pseudomonadota</taxon>
        <taxon>Gammaproteobacteria</taxon>
        <taxon>Pseudomonadales</taxon>
        <taxon>Pseudomonadaceae</taxon>
        <taxon>Pseudomonas</taxon>
    </lineage>
</organism>
<evidence type="ECO:0000259" key="2">
    <source>
        <dbReference type="PROSITE" id="PS51192"/>
    </source>
</evidence>
<dbReference type="PANTHER" id="PTHR45766:SF6">
    <property type="entry name" value="SWI_SNF-RELATED MATRIX-ASSOCIATED ACTIN-DEPENDENT REGULATOR OF CHROMATIN SUBFAMILY A-LIKE PROTEIN 1"/>
    <property type="match status" value="1"/>
</dbReference>
<dbReference type="NCBIfam" id="NF041062">
    <property type="entry name" value="DpdE"/>
    <property type="match status" value="1"/>
</dbReference>
<comment type="caution">
    <text evidence="4">The sequence shown here is derived from an EMBL/GenBank/DDBJ whole genome shotgun (WGS) entry which is preliminary data.</text>
</comment>
<dbReference type="InterPro" id="IPR001650">
    <property type="entry name" value="Helicase_C-like"/>
</dbReference>
<evidence type="ECO:0000256" key="1">
    <source>
        <dbReference type="ARBA" id="ARBA00022801"/>
    </source>
</evidence>
<reference evidence="5" key="1">
    <citation type="submission" date="2017-06" db="EMBL/GenBank/DDBJ databases">
        <authorList>
            <person name="Furmanczyk E.M."/>
        </authorList>
    </citation>
    <scope>NUCLEOTIDE SEQUENCE [LARGE SCALE GENOMIC DNA]</scope>
    <source>
        <strain evidence="5">AP3_16</strain>
    </source>
</reference>
<dbReference type="SMART" id="SM00487">
    <property type="entry name" value="DEXDc"/>
    <property type="match status" value="1"/>
</dbReference>
<sequence length="1089" mass="120813">MTTKKSLGIGSFVRVVSEPYSAWGVGKLTSITDVVARVEYFDAPSGGPGAVVEVAVSLVKKERLSKQTRVYHRGVNGRWLIGRILDDDGEEALIQFPNRDTANIDVELLQVRWDRPLTDPLKFLAVEATETPFLADARSEFVRAVTAQHIAAAGVTAVLASSVELVDYQFDVVRRVLTDPVQRYLLADEVGLGKTIEAGIIIRQYFIDDASAQCVIVVPEPLLYQWRRELTRRFGLATELDITLHVIAHDDLESLDEVISKAGMLVIDEAHHLSRQSSPSQQALYDLLSYHAQRVSRLLLLSATPVLGNTEGFLRVLHLLDPVVFPLSDIEGFKRRIETRQMVAEVVSMLQPENVWTLVLELDRLIGAYGDDPFIVEKVASLRSVLETYPSEEDPAFLSALEDLKSHLIESYRLHRRLLRNRRAAVTWATPRRAKLHRVTYTSSRGSVWRERLESLRISLVNSGDTESAVAQIMLAAAVHPLGVTSLSEALRAAGVSDQDILQLAISTDHAAQRMHEGRERIERTSRLIGELLQCPGVQVVLFCDQIYHADQVASALRIIFGDSVVRHSPIAVDEYDDSSEADWESFLTAPDLVRVLVCDARAEEGVNLHGGRKVAVHFDLPSSPNRLEQRLGRLDRYGSGSPIPSYALIDDANGDELAWTEVLDLGWGVFQQSVASLQYLIESVSDSLALEWVNHGVSALTELTIHLSGPEGLVQREISQLNHQDAIDSLANREIPGMEALEDQDGDYAVWQSAFRQFAGHALGFVLRSETLLGQTKAEEAPFRIGYAYRDVDRETLLPLSGFMKNFLITVDPTAVGGGARLPLSYRYAFKRKTATNRKSLAHEVRLLRVGDPLVTALERVCESDDRGRAFAVWRADREYLVSDPCGADLYFRFDFVVRPAFDAGEAFAEEGDGSPSRNALLRKGGMFLPPLSIRIWMHGSGGLEIEPSELLAGEYIDRPQGGRSDFNLNASRWSKIPSSVRATWMRDWSGLCTGMRMKAEAAVRTSDAVTQHIAAGARACAQERKLCNSQGEVRAGRLNGAAREQELRELHMAVEMYRALEAAIERPRVDLDVVGAVFLSSSSPFEA</sequence>
<keyword evidence="5" id="KW-1185">Reference proteome</keyword>
<dbReference type="EMBL" id="NIRS01000004">
    <property type="protein sequence ID" value="PPK37637.1"/>
    <property type="molecule type" value="Genomic_DNA"/>
</dbReference>
<dbReference type="AlphaFoldDB" id="A0A2S6FJM4"/>
<feature type="domain" description="Helicase ATP-binding" evidence="2">
    <location>
        <begin position="175"/>
        <end position="323"/>
    </location>
</feature>
<proteinExistence type="predicted"/>
<protein>
    <recommendedName>
        <fullName evidence="6">Helicase SNF2</fullName>
    </recommendedName>
</protein>
<dbReference type="GO" id="GO:0016787">
    <property type="term" value="F:hydrolase activity"/>
    <property type="evidence" value="ECO:0007669"/>
    <property type="project" value="UniProtKB-KW"/>
</dbReference>
<dbReference type="InterPro" id="IPR006935">
    <property type="entry name" value="Helicase/UvrB_N"/>
</dbReference>
<dbReference type="InterPro" id="IPR027417">
    <property type="entry name" value="P-loop_NTPase"/>
</dbReference>
<evidence type="ECO:0000313" key="5">
    <source>
        <dbReference type="Proteomes" id="UP000238541"/>
    </source>
</evidence>
<dbReference type="SUPFAM" id="SSF52540">
    <property type="entry name" value="P-loop containing nucleoside triphosphate hydrolases"/>
    <property type="match status" value="2"/>
</dbReference>
<dbReference type="PANTHER" id="PTHR45766">
    <property type="entry name" value="DNA ANNEALING HELICASE AND ENDONUCLEASE ZRANB3 FAMILY MEMBER"/>
    <property type="match status" value="1"/>
</dbReference>
<dbReference type="RefSeq" id="WP_104449604.1">
    <property type="nucleotide sequence ID" value="NZ_NIRS01000004.1"/>
</dbReference>
<evidence type="ECO:0000313" key="4">
    <source>
        <dbReference type="EMBL" id="PPK37637.1"/>
    </source>
</evidence>
<dbReference type="InterPro" id="IPR038718">
    <property type="entry name" value="SNF2-like_sf"/>
</dbReference>
<dbReference type="Gene3D" id="3.40.50.10810">
    <property type="entry name" value="Tandem AAA-ATPase domain"/>
    <property type="match status" value="1"/>
</dbReference>
<evidence type="ECO:0000259" key="3">
    <source>
        <dbReference type="PROSITE" id="PS51194"/>
    </source>
</evidence>
<dbReference type="GO" id="GO:0005524">
    <property type="term" value="F:ATP binding"/>
    <property type="evidence" value="ECO:0007669"/>
    <property type="project" value="InterPro"/>
</dbReference>
<dbReference type="PROSITE" id="PS51192">
    <property type="entry name" value="HELICASE_ATP_BIND_1"/>
    <property type="match status" value="1"/>
</dbReference>
<evidence type="ECO:0008006" key="6">
    <source>
        <dbReference type="Google" id="ProtNLM"/>
    </source>
</evidence>
<dbReference type="Gene3D" id="3.40.50.300">
    <property type="entry name" value="P-loop containing nucleotide triphosphate hydrolases"/>
    <property type="match status" value="1"/>
</dbReference>
<dbReference type="Pfam" id="PF04851">
    <property type="entry name" value="ResIII"/>
    <property type="match status" value="1"/>
</dbReference>
<name>A0A2S6FJM4_9PSED</name>
<keyword evidence="1" id="KW-0378">Hydrolase</keyword>